<evidence type="ECO:0000256" key="3">
    <source>
        <dbReference type="ARBA" id="ARBA00022473"/>
    </source>
</evidence>
<gene>
    <name evidence="6" type="ORF">NDU88_004015</name>
</gene>
<dbReference type="Pfam" id="PF14998">
    <property type="entry name" value="Ripply"/>
    <property type="match status" value="1"/>
</dbReference>
<dbReference type="PANTHER" id="PTHR16770">
    <property type="entry name" value="PROTEIN RIPPLY-LIKE"/>
    <property type="match status" value="1"/>
</dbReference>
<evidence type="ECO:0000256" key="5">
    <source>
        <dbReference type="SAM" id="MobiDB-lite"/>
    </source>
</evidence>
<feature type="compositionally biased region" description="Basic and acidic residues" evidence="5">
    <location>
        <begin position="128"/>
        <end position="138"/>
    </location>
</feature>
<dbReference type="GO" id="GO:0005634">
    <property type="term" value="C:nucleus"/>
    <property type="evidence" value="ECO:0007669"/>
    <property type="project" value="UniProtKB-SubCell"/>
</dbReference>
<comment type="caution">
    <text evidence="6">The sequence shown here is derived from an EMBL/GenBank/DDBJ whole genome shotgun (WGS) entry which is preliminary data.</text>
</comment>
<dbReference type="GO" id="GO:0009880">
    <property type="term" value="P:embryonic pattern specification"/>
    <property type="evidence" value="ECO:0007669"/>
    <property type="project" value="TreeGrafter"/>
</dbReference>
<evidence type="ECO:0000256" key="2">
    <source>
        <dbReference type="ARBA" id="ARBA00006944"/>
    </source>
</evidence>
<sequence length="138" mass="15761">MICNTNHNCSMKEPRLASRPVPARRSPCCHCQRPVRPSQWSEGFWRPWLFSRRDSERLQARKTQRLPCGPLPGKHGSYNHPVRLFWPKSKCSPHLYEAGEALLSSFPVQATISFYEESDSESEADSSDESHDSGIDSE</sequence>
<dbReference type="GO" id="GO:0000122">
    <property type="term" value="P:negative regulation of transcription by RNA polymerase II"/>
    <property type="evidence" value="ECO:0007669"/>
    <property type="project" value="TreeGrafter"/>
</dbReference>
<evidence type="ECO:0000256" key="1">
    <source>
        <dbReference type="ARBA" id="ARBA00004123"/>
    </source>
</evidence>
<name>A0AAV7REJ9_PLEWA</name>
<proteinExistence type="inferred from homology"/>
<evidence type="ECO:0000313" key="6">
    <source>
        <dbReference type="EMBL" id="KAJ1151229.1"/>
    </source>
</evidence>
<protein>
    <recommendedName>
        <fullName evidence="8">Protein ripply2</fullName>
    </recommendedName>
</protein>
<accession>A0AAV7REJ9</accession>
<evidence type="ECO:0000256" key="4">
    <source>
        <dbReference type="ARBA" id="ARBA00023242"/>
    </source>
</evidence>
<comment type="subcellular location">
    <subcellularLocation>
        <location evidence="1">Nucleus</location>
    </subcellularLocation>
</comment>
<dbReference type="AlphaFoldDB" id="A0AAV7REJ9"/>
<evidence type="ECO:0008006" key="8">
    <source>
        <dbReference type="Google" id="ProtNLM"/>
    </source>
</evidence>
<feature type="compositionally biased region" description="Acidic residues" evidence="5">
    <location>
        <begin position="116"/>
        <end position="127"/>
    </location>
</feature>
<dbReference type="InterPro" id="IPR028127">
    <property type="entry name" value="Ripply_fam"/>
</dbReference>
<feature type="region of interest" description="Disordered" evidence="5">
    <location>
        <begin position="116"/>
        <end position="138"/>
    </location>
</feature>
<dbReference type="PANTHER" id="PTHR16770:SF3">
    <property type="entry name" value="PROTEIN RIPPLY2"/>
    <property type="match status" value="1"/>
</dbReference>
<reference evidence="6" key="1">
    <citation type="journal article" date="2022" name="bioRxiv">
        <title>Sequencing and chromosome-scale assembly of the giantPleurodeles waltlgenome.</title>
        <authorList>
            <person name="Brown T."/>
            <person name="Elewa A."/>
            <person name="Iarovenko S."/>
            <person name="Subramanian E."/>
            <person name="Araus A.J."/>
            <person name="Petzold A."/>
            <person name="Susuki M."/>
            <person name="Suzuki K.-i.T."/>
            <person name="Hayashi T."/>
            <person name="Toyoda A."/>
            <person name="Oliveira C."/>
            <person name="Osipova E."/>
            <person name="Leigh N.D."/>
            <person name="Simon A."/>
            <person name="Yun M.H."/>
        </authorList>
    </citation>
    <scope>NUCLEOTIDE SEQUENCE</scope>
    <source>
        <strain evidence="6">20211129_DDA</strain>
        <tissue evidence="6">Liver</tissue>
    </source>
</reference>
<dbReference type="Proteomes" id="UP001066276">
    <property type="component" value="Chromosome 5"/>
</dbReference>
<comment type="similarity">
    <text evidence="2">Belongs to the ripply family.</text>
</comment>
<keyword evidence="4" id="KW-0539">Nucleus</keyword>
<evidence type="ECO:0000313" key="7">
    <source>
        <dbReference type="Proteomes" id="UP001066276"/>
    </source>
</evidence>
<dbReference type="EMBL" id="JANPWB010000009">
    <property type="protein sequence ID" value="KAJ1151229.1"/>
    <property type="molecule type" value="Genomic_DNA"/>
</dbReference>
<keyword evidence="3" id="KW-0217">Developmental protein</keyword>
<organism evidence="6 7">
    <name type="scientific">Pleurodeles waltl</name>
    <name type="common">Iberian ribbed newt</name>
    <dbReference type="NCBI Taxonomy" id="8319"/>
    <lineage>
        <taxon>Eukaryota</taxon>
        <taxon>Metazoa</taxon>
        <taxon>Chordata</taxon>
        <taxon>Craniata</taxon>
        <taxon>Vertebrata</taxon>
        <taxon>Euteleostomi</taxon>
        <taxon>Amphibia</taxon>
        <taxon>Batrachia</taxon>
        <taxon>Caudata</taxon>
        <taxon>Salamandroidea</taxon>
        <taxon>Salamandridae</taxon>
        <taxon>Pleurodelinae</taxon>
        <taxon>Pleurodeles</taxon>
    </lineage>
</organism>
<keyword evidence="7" id="KW-1185">Reference proteome</keyword>